<dbReference type="InterPro" id="IPR053934">
    <property type="entry name" value="HTTM_dom"/>
</dbReference>
<protein>
    <submittedName>
        <fullName evidence="9">Vitamin K-dependent gamma-carboxylase</fullName>
    </submittedName>
</protein>
<dbReference type="GO" id="GO:0019842">
    <property type="term" value="F:vitamin binding"/>
    <property type="evidence" value="ECO:0007669"/>
    <property type="project" value="TreeGrafter"/>
</dbReference>
<evidence type="ECO:0000313" key="10">
    <source>
        <dbReference type="Proteomes" id="UP000184225"/>
    </source>
</evidence>
<feature type="transmembrane region" description="Helical" evidence="7">
    <location>
        <begin position="67"/>
        <end position="86"/>
    </location>
</feature>
<keyword evidence="6" id="KW-0456">Lyase</keyword>
<dbReference type="InterPro" id="IPR011020">
    <property type="entry name" value="HTTM-like"/>
</dbReference>
<feature type="transmembrane region" description="Helical" evidence="7">
    <location>
        <begin position="201"/>
        <end position="221"/>
    </location>
</feature>
<sequence length="439" mass="52289">MINKLLFQKVDNSSLIVFRVIFGTLITLEAWGAIFTGWIKRALIEPQFTFNFIGFDFLQPLPGNGMYFYYIIMGVFGVFVTIGYKYKWSISAFTVMWTCVYLMQKSNYNNHYYLLILICIFMMLVPANKYYSVDVKQNPAIKEIAMPRWVLLFIILQLWIVYTYASVAKFYPDWLNGTVPQMLMERKKDYWLVGQILQQKWTHTCVLYFGILFDLLVVPLMLYRKTRLPMFIAAIFFHLFNSYVFRIGIFPYLSLAFCLFFFSAEIVHRKFLKEKPFYNKKEVEIPRYSKLLKAFFVVWFIFQIGMPLRHWLIKGDVLWTEEGHRMSWRMMLRSKSGVTSYKIVNKTTGKTSFLKKGDYLTKKQIGSASSKPDVIWQFSQRIKKMYQEKGEEVEIYVNAKISVNKKPRKQLIDPEVNMAEAEYNYFFHNDWILLHEDED</sequence>
<dbReference type="PANTHER" id="PTHR12639">
    <property type="entry name" value="VITAMIN K-DEPENDENT GAMMA-CARBOXYLASE"/>
    <property type="match status" value="1"/>
</dbReference>
<evidence type="ECO:0000259" key="8">
    <source>
        <dbReference type="SMART" id="SM00752"/>
    </source>
</evidence>
<feature type="transmembrane region" description="Helical" evidence="7">
    <location>
        <begin position="288"/>
        <end position="306"/>
    </location>
</feature>
<dbReference type="Pfam" id="PF22777">
    <property type="entry name" value="VKGC_lumenal_dom"/>
    <property type="match status" value="1"/>
</dbReference>
<dbReference type="GO" id="GO:0012505">
    <property type="term" value="C:endomembrane system"/>
    <property type="evidence" value="ECO:0007669"/>
    <property type="project" value="UniProtKB-SubCell"/>
</dbReference>
<dbReference type="SMART" id="SM00752">
    <property type="entry name" value="HTTM"/>
    <property type="match status" value="1"/>
</dbReference>
<dbReference type="InterPro" id="IPR053935">
    <property type="entry name" value="VKGC_lumenal_dom"/>
</dbReference>
<dbReference type="InterPro" id="IPR007782">
    <property type="entry name" value="VKG_COase"/>
</dbReference>
<evidence type="ECO:0000256" key="5">
    <source>
        <dbReference type="ARBA" id="ARBA00023157"/>
    </source>
</evidence>
<dbReference type="AlphaFoldDB" id="A0A1M6EHV4"/>
<keyword evidence="10" id="KW-1185">Reference proteome</keyword>
<dbReference type="STRING" id="579105.SAMN04488096_10595"/>
<accession>A0A1M6EHV4</accession>
<keyword evidence="2 7" id="KW-0812">Transmembrane</keyword>
<evidence type="ECO:0000313" key="9">
    <source>
        <dbReference type="EMBL" id="SHI85087.1"/>
    </source>
</evidence>
<feature type="transmembrane region" description="Helical" evidence="7">
    <location>
        <begin position="111"/>
        <end position="128"/>
    </location>
</feature>
<evidence type="ECO:0000256" key="2">
    <source>
        <dbReference type="ARBA" id="ARBA00022692"/>
    </source>
</evidence>
<dbReference type="PANTHER" id="PTHR12639:SF7">
    <property type="entry name" value="HTTM DOMAIN-CONTAINING PROTEIN"/>
    <property type="match status" value="1"/>
</dbReference>
<dbReference type="GO" id="GO:0008488">
    <property type="term" value="F:gamma-glutamyl carboxylase activity"/>
    <property type="evidence" value="ECO:0007669"/>
    <property type="project" value="InterPro"/>
</dbReference>
<feature type="transmembrane region" description="Helical" evidence="7">
    <location>
        <begin position="149"/>
        <end position="167"/>
    </location>
</feature>
<dbReference type="OrthoDB" id="341137at2"/>
<evidence type="ECO:0000256" key="7">
    <source>
        <dbReference type="SAM" id="Phobius"/>
    </source>
</evidence>
<comment type="subcellular location">
    <subcellularLocation>
        <location evidence="1">Endomembrane system</location>
        <topology evidence="1">Multi-pass membrane protein</topology>
    </subcellularLocation>
</comment>
<feature type="transmembrane region" description="Helical" evidence="7">
    <location>
        <begin position="250"/>
        <end position="267"/>
    </location>
</feature>
<dbReference type="RefSeq" id="WP_073150329.1">
    <property type="nucleotide sequence ID" value="NZ_FQYY01000005.1"/>
</dbReference>
<keyword evidence="4 7" id="KW-0472">Membrane</keyword>
<evidence type="ECO:0000256" key="4">
    <source>
        <dbReference type="ARBA" id="ARBA00023136"/>
    </source>
</evidence>
<name>A0A1M6EHV4_9FLAO</name>
<keyword evidence="3 7" id="KW-1133">Transmembrane helix</keyword>
<feature type="transmembrane region" description="Helical" evidence="7">
    <location>
        <begin position="16"/>
        <end position="39"/>
    </location>
</feature>
<evidence type="ECO:0000256" key="6">
    <source>
        <dbReference type="ARBA" id="ARBA00023239"/>
    </source>
</evidence>
<evidence type="ECO:0000256" key="1">
    <source>
        <dbReference type="ARBA" id="ARBA00004127"/>
    </source>
</evidence>
<keyword evidence="5" id="KW-1015">Disulfide bond</keyword>
<dbReference type="Pfam" id="PF05090">
    <property type="entry name" value="HTTM"/>
    <property type="match status" value="1"/>
</dbReference>
<proteinExistence type="predicted"/>
<organism evidence="9 10">
    <name type="scientific">Mesonia phycicola</name>
    <dbReference type="NCBI Taxonomy" id="579105"/>
    <lineage>
        <taxon>Bacteria</taxon>
        <taxon>Pseudomonadati</taxon>
        <taxon>Bacteroidota</taxon>
        <taxon>Flavobacteriia</taxon>
        <taxon>Flavobacteriales</taxon>
        <taxon>Flavobacteriaceae</taxon>
        <taxon>Mesonia</taxon>
    </lineage>
</organism>
<evidence type="ECO:0000256" key="3">
    <source>
        <dbReference type="ARBA" id="ARBA00022989"/>
    </source>
</evidence>
<reference evidence="9 10" key="1">
    <citation type="submission" date="2016-11" db="EMBL/GenBank/DDBJ databases">
        <authorList>
            <person name="Jaros S."/>
            <person name="Januszkiewicz K."/>
            <person name="Wedrychowicz H."/>
        </authorList>
    </citation>
    <scope>NUCLEOTIDE SEQUENCE [LARGE SCALE GENOMIC DNA]</scope>
    <source>
        <strain evidence="9 10">DSM 21425</strain>
    </source>
</reference>
<feature type="domain" description="HTTM-like" evidence="8">
    <location>
        <begin position="7"/>
        <end position="266"/>
    </location>
</feature>
<dbReference type="EMBL" id="FQYY01000005">
    <property type="protein sequence ID" value="SHI85087.1"/>
    <property type="molecule type" value="Genomic_DNA"/>
</dbReference>
<gene>
    <name evidence="9" type="ORF">SAMN04488096_10595</name>
</gene>
<dbReference type="Proteomes" id="UP000184225">
    <property type="component" value="Unassembled WGS sequence"/>
</dbReference>